<evidence type="ECO:0000313" key="2">
    <source>
        <dbReference type="EMBL" id="RAR14621.1"/>
    </source>
</evidence>
<dbReference type="InterPro" id="IPR036291">
    <property type="entry name" value="NAD(P)-bd_dom_sf"/>
</dbReference>
<dbReference type="InterPro" id="IPR002347">
    <property type="entry name" value="SDR_fam"/>
</dbReference>
<accession>A0A364NC39</accession>
<keyword evidence="3" id="KW-1185">Reference proteome</keyword>
<sequence>MTSIDQPLNNGKILLITGGASGIGLNVTKQAHAIGARVLVADLKTTSEFDSFVANKENIIYVQSDVTRWADFNKLFEVCEKEWNDVPDAYAICAGLFDPPFSNFWQDPEQDKGYIQVDVNVNHPIKLTRLAIRKSLGKGKRASVCIIASVAGISGNLAAPMYCATKHAIVGFVKSLTASEPLTGVKITTLCPGGVLTPLMDASKIKQFSVTPEMALTPETCATHLLELLQKKEYACGSVLELTLDGTRLIPEWGVEPLKAQGAALNVDEAYITKMLQPIKDTLEAEKAKA</sequence>
<proteinExistence type="predicted"/>
<dbReference type="STRING" id="183478.A0A364NC39"/>
<dbReference type="GO" id="GO:0005739">
    <property type="term" value="C:mitochondrion"/>
    <property type="evidence" value="ECO:0007669"/>
    <property type="project" value="TreeGrafter"/>
</dbReference>
<dbReference type="AlphaFoldDB" id="A0A364NC39"/>
<dbReference type="GO" id="GO:0008670">
    <property type="term" value="F:2,4-dienoyl-CoA reductase (NADPH) activity"/>
    <property type="evidence" value="ECO:0007669"/>
    <property type="project" value="TreeGrafter"/>
</dbReference>
<name>A0A364NC39_STELY</name>
<dbReference type="Proteomes" id="UP000249619">
    <property type="component" value="Unassembled WGS sequence"/>
</dbReference>
<dbReference type="PANTHER" id="PTHR43658:SF8">
    <property type="entry name" value="17-BETA-HYDROXYSTEROID DEHYDROGENASE 14-RELATED"/>
    <property type="match status" value="1"/>
</dbReference>
<dbReference type="EMBL" id="QGDH01000020">
    <property type="protein sequence ID" value="RAR14621.1"/>
    <property type="molecule type" value="Genomic_DNA"/>
</dbReference>
<evidence type="ECO:0000256" key="1">
    <source>
        <dbReference type="ARBA" id="ARBA00023002"/>
    </source>
</evidence>
<comment type="caution">
    <text evidence="2">The sequence shown here is derived from an EMBL/GenBank/DDBJ whole genome shotgun (WGS) entry which is preliminary data.</text>
</comment>
<keyword evidence="1" id="KW-0560">Oxidoreductase</keyword>
<protein>
    <submittedName>
        <fullName evidence="2">NAD(P)-binding protein</fullName>
    </submittedName>
</protein>
<dbReference type="GO" id="GO:0006635">
    <property type="term" value="P:fatty acid beta-oxidation"/>
    <property type="evidence" value="ECO:0007669"/>
    <property type="project" value="TreeGrafter"/>
</dbReference>
<organism evidence="2 3">
    <name type="scientific">Stemphylium lycopersici</name>
    <name type="common">Tomato gray leaf spot disease fungus</name>
    <name type="synonym">Thyrospora lycopersici</name>
    <dbReference type="NCBI Taxonomy" id="183478"/>
    <lineage>
        <taxon>Eukaryota</taxon>
        <taxon>Fungi</taxon>
        <taxon>Dikarya</taxon>
        <taxon>Ascomycota</taxon>
        <taxon>Pezizomycotina</taxon>
        <taxon>Dothideomycetes</taxon>
        <taxon>Pleosporomycetidae</taxon>
        <taxon>Pleosporales</taxon>
        <taxon>Pleosporineae</taxon>
        <taxon>Pleosporaceae</taxon>
        <taxon>Stemphylium</taxon>
    </lineage>
</organism>
<dbReference type="Pfam" id="PF00106">
    <property type="entry name" value="adh_short"/>
    <property type="match status" value="1"/>
</dbReference>
<reference evidence="3" key="1">
    <citation type="submission" date="2018-05" db="EMBL/GenBank/DDBJ databases">
        <title>Draft genome sequence of Stemphylium lycopersici strain CIDEFI 213.</title>
        <authorList>
            <person name="Medina R."/>
            <person name="Franco M.E.E."/>
            <person name="Lucentini C.G."/>
            <person name="Saparrat M.C.N."/>
            <person name="Balatti P.A."/>
        </authorList>
    </citation>
    <scope>NUCLEOTIDE SEQUENCE [LARGE SCALE GENOMIC DNA]</scope>
    <source>
        <strain evidence="3">CIDEFI 213</strain>
    </source>
</reference>
<gene>
    <name evidence="2" type="ORF">DDE83_002020</name>
</gene>
<dbReference type="PRINTS" id="PR00081">
    <property type="entry name" value="GDHRDH"/>
</dbReference>
<evidence type="ECO:0000313" key="3">
    <source>
        <dbReference type="Proteomes" id="UP000249619"/>
    </source>
</evidence>
<dbReference type="SUPFAM" id="SSF51735">
    <property type="entry name" value="NAD(P)-binding Rossmann-fold domains"/>
    <property type="match status" value="1"/>
</dbReference>
<dbReference type="PANTHER" id="PTHR43658">
    <property type="entry name" value="SHORT-CHAIN DEHYDROGENASE/REDUCTASE"/>
    <property type="match status" value="1"/>
</dbReference>
<dbReference type="Gene3D" id="3.40.50.720">
    <property type="entry name" value="NAD(P)-binding Rossmann-like Domain"/>
    <property type="match status" value="1"/>
</dbReference>
<dbReference type="OrthoDB" id="5296at2759"/>